<comment type="caution">
    <text evidence="1">The sequence shown here is derived from an EMBL/GenBank/DDBJ whole genome shotgun (WGS) entry which is preliminary data.</text>
</comment>
<gene>
    <name evidence="1" type="ORF">ACOLOM_LOCUS13303</name>
</gene>
<reference evidence="1" key="1">
    <citation type="submission" date="2021-06" db="EMBL/GenBank/DDBJ databases">
        <authorList>
            <person name="Kallberg Y."/>
            <person name="Tangrot J."/>
            <person name="Rosling A."/>
        </authorList>
    </citation>
    <scope>NUCLEOTIDE SEQUENCE</scope>
    <source>
        <strain evidence="1">CL356</strain>
    </source>
</reference>
<dbReference type="Proteomes" id="UP000789525">
    <property type="component" value="Unassembled WGS sequence"/>
</dbReference>
<proteinExistence type="predicted"/>
<keyword evidence="2" id="KW-1185">Reference proteome</keyword>
<evidence type="ECO:0000313" key="1">
    <source>
        <dbReference type="EMBL" id="CAG8763177.1"/>
    </source>
</evidence>
<dbReference type="EMBL" id="CAJVPT010060129">
    <property type="protein sequence ID" value="CAG8763177.1"/>
    <property type="molecule type" value="Genomic_DNA"/>
</dbReference>
<name>A0ACA9QR60_9GLOM</name>
<sequence length="40" mass="4645">DYPPPIRGSCLELERRFQRPGLLAETLKTLNGDELYQLLE</sequence>
<organism evidence="1 2">
    <name type="scientific">Acaulospora colombiana</name>
    <dbReference type="NCBI Taxonomy" id="27376"/>
    <lineage>
        <taxon>Eukaryota</taxon>
        <taxon>Fungi</taxon>
        <taxon>Fungi incertae sedis</taxon>
        <taxon>Mucoromycota</taxon>
        <taxon>Glomeromycotina</taxon>
        <taxon>Glomeromycetes</taxon>
        <taxon>Diversisporales</taxon>
        <taxon>Acaulosporaceae</taxon>
        <taxon>Acaulospora</taxon>
    </lineage>
</organism>
<feature type="non-terminal residue" evidence="1">
    <location>
        <position position="40"/>
    </location>
</feature>
<feature type="non-terminal residue" evidence="1">
    <location>
        <position position="1"/>
    </location>
</feature>
<evidence type="ECO:0000313" key="2">
    <source>
        <dbReference type="Proteomes" id="UP000789525"/>
    </source>
</evidence>
<accession>A0ACA9QR60</accession>
<protein>
    <submittedName>
        <fullName evidence="1">14562_t:CDS:1</fullName>
    </submittedName>
</protein>